<name>A0AAV1ZNG9_9ARAC</name>
<dbReference type="Pfam" id="PF11312">
    <property type="entry name" value="Methyltransf_34"/>
    <property type="match status" value="1"/>
</dbReference>
<dbReference type="Proteomes" id="UP001497382">
    <property type="component" value="Unassembled WGS sequence"/>
</dbReference>
<protein>
    <submittedName>
        <fullName evidence="1">Uncharacterized protein</fullName>
    </submittedName>
</protein>
<evidence type="ECO:0000313" key="1">
    <source>
        <dbReference type="EMBL" id="CAL1273286.1"/>
    </source>
</evidence>
<accession>A0AAV1ZNG9</accession>
<proteinExistence type="predicted"/>
<gene>
    <name evidence="1" type="ORF">LARSCL_LOCUS6808</name>
</gene>
<dbReference type="Gene3D" id="3.40.50.150">
    <property type="entry name" value="Vaccinia Virus protein VP39"/>
    <property type="match status" value="1"/>
</dbReference>
<sequence>MVSDSVSTILKYSPSNVLSEKLSQDKLNVMFLGGGPGNDFVGFLTAFHSYHDHPLDLDVTVIDKMSGWEDVFNETVQKLKLSEYGKDYNFFNDINITTSFISSDLKNCDEWSTDMQNKMNTADLVFLVKVLSHVPNDEKLSVLQNIILHTKPGTFLIYVDSPYPERLFVSVAGSLRLVHESKKKRHNLKAKMLKFGYRNITRCKAEMRLFERQ</sequence>
<keyword evidence="2" id="KW-1185">Reference proteome</keyword>
<dbReference type="SUPFAM" id="SSF53335">
    <property type="entry name" value="S-adenosyl-L-methionine-dependent methyltransferases"/>
    <property type="match status" value="1"/>
</dbReference>
<dbReference type="InterPro" id="IPR029063">
    <property type="entry name" value="SAM-dependent_MTases_sf"/>
</dbReference>
<organism evidence="1 2">
    <name type="scientific">Larinioides sclopetarius</name>
    <dbReference type="NCBI Taxonomy" id="280406"/>
    <lineage>
        <taxon>Eukaryota</taxon>
        <taxon>Metazoa</taxon>
        <taxon>Ecdysozoa</taxon>
        <taxon>Arthropoda</taxon>
        <taxon>Chelicerata</taxon>
        <taxon>Arachnida</taxon>
        <taxon>Araneae</taxon>
        <taxon>Araneomorphae</taxon>
        <taxon>Entelegynae</taxon>
        <taxon>Araneoidea</taxon>
        <taxon>Araneidae</taxon>
        <taxon>Larinioides</taxon>
    </lineage>
</organism>
<reference evidence="1 2" key="1">
    <citation type="submission" date="2024-04" db="EMBL/GenBank/DDBJ databases">
        <authorList>
            <person name="Rising A."/>
            <person name="Reimegard J."/>
            <person name="Sonavane S."/>
            <person name="Akerstrom W."/>
            <person name="Nylinder S."/>
            <person name="Hedman E."/>
            <person name="Kallberg Y."/>
        </authorList>
    </citation>
    <scope>NUCLEOTIDE SEQUENCE [LARGE SCALE GENOMIC DNA]</scope>
</reference>
<dbReference type="InterPro" id="IPR021463">
    <property type="entry name" value="Methyltransf_34"/>
</dbReference>
<dbReference type="EMBL" id="CAXIEN010000066">
    <property type="protein sequence ID" value="CAL1273286.1"/>
    <property type="molecule type" value="Genomic_DNA"/>
</dbReference>
<comment type="caution">
    <text evidence="1">The sequence shown here is derived from an EMBL/GenBank/DDBJ whole genome shotgun (WGS) entry which is preliminary data.</text>
</comment>
<dbReference type="AlphaFoldDB" id="A0AAV1ZNG9"/>
<evidence type="ECO:0000313" key="2">
    <source>
        <dbReference type="Proteomes" id="UP001497382"/>
    </source>
</evidence>